<evidence type="ECO:0000313" key="4">
    <source>
        <dbReference type="Proteomes" id="UP000682928"/>
    </source>
</evidence>
<gene>
    <name evidence="3" type="ORF">ENKO_18970</name>
</gene>
<dbReference type="EMBL" id="AP024590">
    <property type="protein sequence ID" value="BCU55303.1"/>
    <property type="molecule type" value="Genomic_DNA"/>
</dbReference>
<feature type="domain" description="DNA circulation N-terminal" evidence="2">
    <location>
        <begin position="7"/>
        <end position="93"/>
    </location>
</feature>
<feature type="compositionally biased region" description="Polar residues" evidence="1">
    <location>
        <begin position="321"/>
        <end position="355"/>
    </location>
</feature>
<organism evidence="3 4">
    <name type="scientific">Enterobacter kobei</name>
    <dbReference type="NCBI Taxonomy" id="208224"/>
    <lineage>
        <taxon>Bacteria</taxon>
        <taxon>Pseudomonadati</taxon>
        <taxon>Pseudomonadota</taxon>
        <taxon>Gammaproteobacteria</taxon>
        <taxon>Enterobacterales</taxon>
        <taxon>Enterobacteriaceae</taxon>
        <taxon>Enterobacter</taxon>
        <taxon>Enterobacter cloacae complex</taxon>
    </lineage>
</organism>
<dbReference type="InterPro" id="IPR009826">
    <property type="entry name" value="DNA_circ_N"/>
</dbReference>
<proteinExistence type="predicted"/>
<sequence length="465" mass="50626">MSWKDNLQDASLRGVPFKVDEDEATFGRRVQVHEYPNRDKPWAEDLGRATRRFSVQAYLIGDDFFEQRNKLIEAIEKPGSCTLVHPYYGEMTVTVDDTVRVSHSVSEGRMCRVSFSFIESGELSFPAAGLATGQKLSSSVSFFDDAISSAFGAFGMDGLPDFLQSGVIDEASGMFDTVTRGFQYIDSGISAASRLMQGDLSVLLKPPSSGMSFVNRLQTMWRAGSRLSGNASDLMTMIKGLTGITLDNGLAPRGVWKTDSKTTQTQTVQSNHVAQAVRTTAISEAAAAVANLPQPSNRTITRQQDPQKPVVIAHPAVSTIQPPVTVTSSGTDYSGANSGTTGSTRNNSAPGVTSSDENDTVISWDDLADVRDSLNEAIDREMERVTDDRLYQALVTVRTDVNQDISARLEQIERITERTPSEITPALVLAADWYDSASRASEITARNGIRHPGFVPVKTLRVPVR</sequence>
<dbReference type="Pfam" id="PF07157">
    <property type="entry name" value="DNA_circ_N"/>
    <property type="match status" value="1"/>
</dbReference>
<dbReference type="RefSeq" id="WP_088218801.1">
    <property type="nucleotide sequence ID" value="NZ_AP024590.1"/>
</dbReference>
<dbReference type="AlphaFoldDB" id="A0AA86M7Q6"/>
<feature type="region of interest" description="Disordered" evidence="1">
    <location>
        <begin position="321"/>
        <end position="358"/>
    </location>
</feature>
<reference evidence="3" key="1">
    <citation type="submission" date="2021-04" db="EMBL/GenBank/DDBJ databases">
        <title>Difference and commonality of drug resistance evolution in various bacteria. and drug sensitivity profiles.</title>
        <authorList>
            <person name="Maeda T."/>
            <person name="Shibai A."/>
            <person name="Kawada K."/>
            <person name="Kotani H."/>
            <person name="Tarusawa Y."/>
            <person name="Tanabe K."/>
            <person name="Furusawa C."/>
        </authorList>
    </citation>
    <scope>NUCLEOTIDE SEQUENCE</scope>
    <source>
        <strain evidence="3">JCM 8580</strain>
    </source>
</reference>
<evidence type="ECO:0000313" key="3">
    <source>
        <dbReference type="EMBL" id="BCU55303.1"/>
    </source>
</evidence>
<evidence type="ECO:0000256" key="1">
    <source>
        <dbReference type="SAM" id="MobiDB-lite"/>
    </source>
</evidence>
<accession>A0AA86M7Q6</accession>
<evidence type="ECO:0000259" key="2">
    <source>
        <dbReference type="Pfam" id="PF07157"/>
    </source>
</evidence>
<name>A0AA86M7Q6_9ENTR</name>
<dbReference type="Proteomes" id="UP000682928">
    <property type="component" value="Chromosome"/>
</dbReference>
<protein>
    <submittedName>
        <fullName evidence="3">DNA circularization protein</fullName>
    </submittedName>
</protein>